<dbReference type="InterPro" id="IPR000795">
    <property type="entry name" value="T_Tr_GTP-bd_dom"/>
</dbReference>
<dbReference type="PROSITE" id="PS51722">
    <property type="entry name" value="G_TR_2"/>
    <property type="match status" value="1"/>
</dbReference>
<keyword evidence="6" id="KW-0342">GTP-binding</keyword>
<dbReference type="InterPro" id="IPR036388">
    <property type="entry name" value="WH-like_DNA-bd_sf"/>
</dbReference>
<dbReference type="NCBIfam" id="TIGR00231">
    <property type="entry name" value="small_GTP"/>
    <property type="match status" value="1"/>
</dbReference>
<dbReference type="SUPFAM" id="SSF50447">
    <property type="entry name" value="Translation proteins"/>
    <property type="match status" value="1"/>
</dbReference>
<dbReference type="InterPro" id="IPR005225">
    <property type="entry name" value="Small_GTP-bd"/>
</dbReference>
<dbReference type="GO" id="GO:0005525">
    <property type="term" value="F:GTP binding"/>
    <property type="evidence" value="ECO:0007669"/>
    <property type="project" value="UniProtKB-KW"/>
</dbReference>
<dbReference type="KEGG" id="ccu:Ccur_11400"/>
<dbReference type="Gene3D" id="1.10.10.2770">
    <property type="match status" value="1"/>
</dbReference>
<dbReference type="Pfam" id="PF00009">
    <property type="entry name" value="GTP_EFTU"/>
    <property type="match status" value="1"/>
</dbReference>
<dbReference type="SUPFAM" id="SSF46785">
    <property type="entry name" value="Winged helix' DNA-binding domain"/>
    <property type="match status" value="3"/>
</dbReference>
<evidence type="ECO:0000256" key="8">
    <source>
        <dbReference type="ARBA" id="ARBA00031615"/>
    </source>
</evidence>
<dbReference type="GO" id="GO:0003746">
    <property type="term" value="F:translation elongation factor activity"/>
    <property type="evidence" value="ECO:0007669"/>
    <property type="project" value="UniProtKB-KW"/>
</dbReference>
<dbReference type="Gene3D" id="1.10.10.10">
    <property type="entry name" value="Winged helix-like DNA-binding domain superfamily/Winged helix DNA-binding domain"/>
    <property type="match status" value="1"/>
</dbReference>
<dbReference type="PANTHER" id="PTHR43721">
    <property type="entry name" value="ELONGATION FACTOR TU-RELATED"/>
    <property type="match status" value="1"/>
</dbReference>
<keyword evidence="12" id="KW-1185">Reference proteome</keyword>
<comment type="subcellular location">
    <subcellularLocation>
        <location evidence="1">Cytoplasm</location>
    </subcellularLocation>
</comment>
<keyword evidence="11" id="KW-0251">Elongation factor</keyword>
<dbReference type="CDD" id="cd04171">
    <property type="entry name" value="SelB"/>
    <property type="match status" value="1"/>
</dbReference>
<evidence type="ECO:0000256" key="6">
    <source>
        <dbReference type="ARBA" id="ARBA00023134"/>
    </source>
</evidence>
<dbReference type="InterPro" id="IPR015191">
    <property type="entry name" value="SelB_WHD4"/>
</dbReference>
<evidence type="ECO:0000256" key="3">
    <source>
        <dbReference type="ARBA" id="ARBA00022490"/>
    </source>
</evidence>
<dbReference type="InterPro" id="IPR057335">
    <property type="entry name" value="Beta-barrel_SelB"/>
</dbReference>
<dbReference type="InterPro" id="IPR015190">
    <property type="entry name" value="Elong_fac_SelB-wing-hlx_typ-2"/>
</dbReference>
<reference evidence="11 12" key="1">
    <citation type="journal article" date="2009" name="Stand. Genomic Sci.">
        <title>Complete genome sequence of Cryptobacterium curtum type strain (12-3).</title>
        <authorList>
            <person name="Mavrommatis K."/>
            <person name="Pukall R."/>
            <person name="Rohde C."/>
            <person name="Chen F."/>
            <person name="Sims D."/>
            <person name="Brettin T."/>
            <person name="Kuske C."/>
            <person name="Detter J.C."/>
            <person name="Han C."/>
            <person name="Lapidus A."/>
            <person name="Copeland A."/>
            <person name="Glavina Del Rio T."/>
            <person name="Nolan M."/>
            <person name="Lucas S."/>
            <person name="Tice H."/>
            <person name="Cheng J.F."/>
            <person name="Bruce D."/>
            <person name="Goodwin L."/>
            <person name="Pitluck S."/>
            <person name="Ovchinnikova G."/>
            <person name="Pati A."/>
            <person name="Ivanova N."/>
            <person name="Chen A."/>
            <person name="Palaniappan K."/>
            <person name="Chain P."/>
            <person name="D'haeseleer P."/>
            <person name="Goker M."/>
            <person name="Bristow J."/>
            <person name="Eisen J.A."/>
            <person name="Markowitz V."/>
            <person name="Hugenholtz P."/>
            <person name="Rohde M."/>
            <person name="Klenk H.P."/>
            <person name="Kyrpides N.C."/>
        </authorList>
    </citation>
    <scope>NUCLEOTIDE SEQUENCE [LARGE SCALE GENOMIC DNA]</scope>
    <source>
        <strain evidence="12">ATCC 700683 / DSM 15641 / 12-3</strain>
    </source>
</reference>
<keyword evidence="3" id="KW-0963">Cytoplasm</keyword>
<dbReference type="InterPro" id="IPR036390">
    <property type="entry name" value="WH_DNA-bd_sf"/>
</dbReference>
<dbReference type="PROSITE" id="PS00301">
    <property type="entry name" value="G_TR_1"/>
    <property type="match status" value="1"/>
</dbReference>
<evidence type="ECO:0000256" key="1">
    <source>
        <dbReference type="ARBA" id="ARBA00004496"/>
    </source>
</evidence>
<evidence type="ECO:0000256" key="4">
    <source>
        <dbReference type="ARBA" id="ARBA00022741"/>
    </source>
</evidence>
<organism evidence="11 12">
    <name type="scientific">Cryptobacterium curtum (strain ATCC 700683 / DSM 15641 / CCUG 43107 / 12-3)</name>
    <dbReference type="NCBI Taxonomy" id="469378"/>
    <lineage>
        <taxon>Bacteria</taxon>
        <taxon>Bacillati</taxon>
        <taxon>Actinomycetota</taxon>
        <taxon>Coriobacteriia</taxon>
        <taxon>Eggerthellales</taxon>
        <taxon>Eggerthellaceae</taxon>
        <taxon>Cryptobacterium</taxon>
    </lineage>
</organism>
<dbReference type="SUPFAM" id="SSF50465">
    <property type="entry name" value="EF-Tu/eEF-1alpha/eIF2-gamma C-terminal domain"/>
    <property type="match status" value="1"/>
</dbReference>
<dbReference type="GO" id="GO:0003723">
    <property type="term" value="F:RNA binding"/>
    <property type="evidence" value="ECO:0007669"/>
    <property type="project" value="InterPro"/>
</dbReference>
<sequence length="657" mass="70410">MLGTAGHIDHGKSSLIKALTGTDPDRLSEEKRRGITITLGFARIDLPDGRSMGVVDVPGHERFVKQMIAGASGIDVALLVIAADDGIMPQTIEHVAVLQTLGVRTCIVALTKIDMVDAEWVTFMKGEVESWLASTSYAGCPIVPVSSKTGEGLDELRAALQKAAEKTQRVHQGSTTRLPVDRVFTIKGAGTVITGTLWDGTVSPEDTLEILPSGKLARVRSVQVHGQTCDEASAGMRLALNLSNIKKDEINLGDFLAAPGCLHMTDRFDARITYLDVAKTGKPLKTGTRMHLAHGTREVLARVLLCNDIEQIASGQSALAQIRLEEDLPISWGDRFILRTYSPVSVAGGGQVLLAHPHRRSTLDAEEMKLIEASETGDIRQMVERVCSLAAGPLHTSEVARLIGISPAQAAEYLADLTQAGALTSSHSGSAASQSSAPTKSPTSSVPLPADDALFIAKNKKQQAIAAIERELIAFCADHPHERGITKEALHAQIAPHISDEGFEALLNWAVKAKSAVITGNVVGHPSSQQGAAAAEERAAEQIHQALIAEGMTPRPIERILESCDLDASLAHRALAHLESNGKAIRIARDLYFDAATLDERIALVQQWISQHGAGTVAELKEPLGTSRKYAVPLLEHLDAQGITVREGDKRSLRPRR</sequence>
<dbReference type="Pfam" id="PF09106">
    <property type="entry name" value="WHD_2nd_SelB"/>
    <property type="match status" value="1"/>
</dbReference>
<gene>
    <name evidence="11" type="ordered locus">Ccur_11400</name>
</gene>
<dbReference type="Gene3D" id="3.40.50.300">
    <property type="entry name" value="P-loop containing nucleotide triphosphate hydrolases"/>
    <property type="match status" value="1"/>
</dbReference>
<accession>C7MPI9</accession>
<dbReference type="Pfam" id="PF25461">
    <property type="entry name" value="Beta-barrel_SelB"/>
    <property type="match status" value="1"/>
</dbReference>
<evidence type="ECO:0000256" key="9">
    <source>
        <dbReference type="SAM" id="MobiDB-lite"/>
    </source>
</evidence>
<dbReference type="InterPro" id="IPR009001">
    <property type="entry name" value="Transl_elong_EF1A/Init_IF2_C"/>
</dbReference>
<dbReference type="InterPro" id="IPR004535">
    <property type="entry name" value="Transl_elong_SelB"/>
</dbReference>
<evidence type="ECO:0000259" key="10">
    <source>
        <dbReference type="PROSITE" id="PS51722"/>
    </source>
</evidence>
<dbReference type="HOGENOM" id="CLU_023030_3_0_11"/>
<dbReference type="GO" id="GO:0001514">
    <property type="term" value="P:selenocysteine incorporation"/>
    <property type="evidence" value="ECO:0007669"/>
    <property type="project" value="InterPro"/>
</dbReference>
<dbReference type="eggNOG" id="COG3276">
    <property type="taxonomic scope" value="Bacteria"/>
</dbReference>
<dbReference type="PRINTS" id="PR00315">
    <property type="entry name" value="ELONGATNFCT"/>
</dbReference>
<evidence type="ECO:0000256" key="5">
    <source>
        <dbReference type="ARBA" id="ARBA00022917"/>
    </source>
</evidence>
<evidence type="ECO:0000256" key="7">
    <source>
        <dbReference type="ARBA" id="ARBA00025526"/>
    </source>
</evidence>
<dbReference type="CDD" id="cd15491">
    <property type="entry name" value="selB_III"/>
    <property type="match status" value="1"/>
</dbReference>
<dbReference type="NCBIfam" id="TIGR00475">
    <property type="entry name" value="selB"/>
    <property type="match status" value="1"/>
</dbReference>
<dbReference type="InterPro" id="IPR027417">
    <property type="entry name" value="P-loop_NTPase"/>
</dbReference>
<dbReference type="PANTHER" id="PTHR43721:SF22">
    <property type="entry name" value="ELONGATION FACTOR TU, MITOCHONDRIAL"/>
    <property type="match status" value="1"/>
</dbReference>
<dbReference type="Pfam" id="PF09107">
    <property type="entry name" value="WHD_3rd_SelB"/>
    <property type="match status" value="1"/>
</dbReference>
<dbReference type="InterPro" id="IPR004161">
    <property type="entry name" value="EFTu-like_2"/>
</dbReference>
<dbReference type="AlphaFoldDB" id="C7MPI9"/>
<dbReference type="GO" id="GO:0003924">
    <property type="term" value="F:GTPase activity"/>
    <property type="evidence" value="ECO:0007669"/>
    <property type="project" value="InterPro"/>
</dbReference>
<comment type="function">
    <text evidence="7">Translation factor necessary for the incorporation of selenocysteine into proteins. It probably replaces EF-Tu for the insertion of selenocysteine directed by the UGA codon. SelB binds GTP and GDP.</text>
</comment>
<dbReference type="InterPro" id="IPR050055">
    <property type="entry name" value="EF-Tu_GTPase"/>
</dbReference>
<keyword evidence="5" id="KW-0648">Protein biosynthesis</keyword>
<dbReference type="GO" id="GO:0005829">
    <property type="term" value="C:cytosol"/>
    <property type="evidence" value="ECO:0007669"/>
    <property type="project" value="TreeGrafter"/>
</dbReference>
<dbReference type="EMBL" id="CP001682">
    <property type="protein sequence ID" value="ACU94829.1"/>
    <property type="molecule type" value="Genomic_DNA"/>
</dbReference>
<dbReference type="STRING" id="469378.Ccur_11400"/>
<dbReference type="Proteomes" id="UP000000954">
    <property type="component" value="Chromosome"/>
</dbReference>
<feature type="domain" description="Tr-type G" evidence="10">
    <location>
        <begin position="1"/>
        <end position="169"/>
    </location>
</feature>
<dbReference type="Gene3D" id="2.40.30.10">
    <property type="entry name" value="Translation factors"/>
    <property type="match status" value="1"/>
</dbReference>
<protein>
    <recommendedName>
        <fullName evidence="2">Selenocysteine-specific elongation factor</fullName>
    </recommendedName>
    <alternativeName>
        <fullName evidence="8">SelB translation factor</fullName>
    </alternativeName>
</protein>
<evidence type="ECO:0000313" key="11">
    <source>
        <dbReference type="EMBL" id="ACU94829.1"/>
    </source>
</evidence>
<evidence type="ECO:0000256" key="2">
    <source>
        <dbReference type="ARBA" id="ARBA00015953"/>
    </source>
</evidence>
<dbReference type="InterPro" id="IPR031157">
    <property type="entry name" value="G_TR_CS"/>
</dbReference>
<feature type="region of interest" description="Disordered" evidence="9">
    <location>
        <begin position="425"/>
        <end position="445"/>
    </location>
</feature>
<dbReference type="CDD" id="cd03696">
    <property type="entry name" value="SelB_II"/>
    <property type="match status" value="1"/>
</dbReference>
<feature type="compositionally biased region" description="Low complexity" evidence="9">
    <location>
        <begin position="425"/>
        <end position="437"/>
    </location>
</feature>
<name>C7MPI9_CRYCD</name>
<keyword evidence="4" id="KW-0547">Nucleotide-binding</keyword>
<dbReference type="SUPFAM" id="SSF52540">
    <property type="entry name" value="P-loop containing nucleoside triphosphate hydrolases"/>
    <property type="match status" value="1"/>
</dbReference>
<proteinExistence type="predicted"/>
<evidence type="ECO:0000313" key="12">
    <source>
        <dbReference type="Proteomes" id="UP000000954"/>
    </source>
</evidence>
<dbReference type="InterPro" id="IPR009000">
    <property type="entry name" value="Transl_B-barrel_sf"/>
</dbReference>
<dbReference type="Pfam" id="PF03144">
    <property type="entry name" value="GTP_EFTU_D2"/>
    <property type="match status" value="1"/>
</dbReference>